<accession>A0AAN0MKN8</accession>
<sequence length="45" mass="5218">MDDSIPKPVSDLDTEAVDEIFIYDEILFYKNTCLAKNGNDLKEFF</sequence>
<dbReference type="Proteomes" id="UP001377830">
    <property type="component" value="Chromosome"/>
</dbReference>
<dbReference type="KEGG" id="parl:PEC302110_16530"/>
<evidence type="ECO:0000313" key="1">
    <source>
        <dbReference type="EMBL" id="BES84556.1"/>
    </source>
</evidence>
<name>A0AAN0MKN8_9GAMM</name>
<reference evidence="2" key="1">
    <citation type="journal article" date="2024" name="Int. J. Syst. Evol. Microbiol.">
        <title>Pectobacterium araliae sp. nov., a pathogen causing bacterial soft rot of Japanese angelica tree in Japan.</title>
        <authorList>
            <person name="Sawada H."/>
            <person name="Someya N."/>
            <person name="Morohoshi T."/>
            <person name="Ono M."/>
            <person name="Satou M."/>
        </authorList>
    </citation>
    <scope>NUCLEOTIDE SEQUENCE [LARGE SCALE GENOMIC DNA]</scope>
    <source>
        <strain evidence="2">MAFF 302110</strain>
    </source>
</reference>
<protein>
    <submittedName>
        <fullName evidence="1">Uncharacterized protein</fullName>
    </submittedName>
</protein>
<proteinExistence type="predicted"/>
<dbReference type="AlphaFoldDB" id="A0AAN0MKN8"/>
<evidence type="ECO:0000313" key="2">
    <source>
        <dbReference type="Proteomes" id="UP001377830"/>
    </source>
</evidence>
<gene>
    <name evidence="1" type="ORF">PEC302110_16530</name>
</gene>
<organism evidence="1 2">
    <name type="scientific">Pectobacterium araliae</name>
    <dbReference type="NCBI Taxonomy" id="3073862"/>
    <lineage>
        <taxon>Bacteria</taxon>
        <taxon>Pseudomonadati</taxon>
        <taxon>Pseudomonadota</taxon>
        <taxon>Gammaproteobacteria</taxon>
        <taxon>Enterobacterales</taxon>
        <taxon>Pectobacteriaceae</taxon>
        <taxon>Pectobacterium</taxon>
    </lineage>
</organism>
<dbReference type="RefSeq" id="WP_338659562.1">
    <property type="nucleotide sequence ID" value="NZ_AP028908.1"/>
</dbReference>
<dbReference type="EMBL" id="AP028908">
    <property type="protein sequence ID" value="BES84556.1"/>
    <property type="molecule type" value="Genomic_DNA"/>
</dbReference>
<keyword evidence="2" id="KW-1185">Reference proteome</keyword>